<comment type="catalytic activity">
    <reaction evidence="2">
        <text>S-ubiquitinyl-[E2 ubiquitin-conjugating enzyme]-L-cysteine + [acceptor protein]-L-lysine = [E2 ubiquitin-conjugating enzyme]-L-cysteine + N(6)-ubiquitinyl-[acceptor protein]-L-lysine.</text>
        <dbReference type="EC" id="2.3.2.27"/>
    </reaction>
</comment>
<comment type="function">
    <text evidence="2">Functions as an E3 ubiquitin ligase.</text>
</comment>
<keyword evidence="2" id="KW-0808">Transferase</keyword>
<accession>A0ABR2Q7Q4</accession>
<dbReference type="Pfam" id="PF25598">
    <property type="entry name" value="ARM_PUB"/>
    <property type="match status" value="1"/>
</dbReference>
<evidence type="ECO:0000256" key="2">
    <source>
        <dbReference type="RuleBase" id="RU369093"/>
    </source>
</evidence>
<feature type="domain" description="U-box" evidence="3">
    <location>
        <begin position="10"/>
        <end position="130"/>
    </location>
</feature>
<dbReference type="SUPFAM" id="SSF48371">
    <property type="entry name" value="ARM repeat"/>
    <property type="match status" value="1"/>
</dbReference>
<evidence type="ECO:0000256" key="1">
    <source>
        <dbReference type="ARBA" id="ARBA00022786"/>
    </source>
</evidence>
<evidence type="ECO:0000313" key="4">
    <source>
        <dbReference type="EMBL" id="KAK8996525.1"/>
    </source>
</evidence>
<dbReference type="Proteomes" id="UP001396334">
    <property type="component" value="Unassembled WGS sequence"/>
</dbReference>
<gene>
    <name evidence="4" type="ORF">V6N11_081796</name>
</gene>
<dbReference type="EMBL" id="JBBPBN010000044">
    <property type="protein sequence ID" value="KAK8996525.1"/>
    <property type="molecule type" value="Genomic_DNA"/>
</dbReference>
<comment type="caution">
    <text evidence="4">The sequence shown here is derived from an EMBL/GenBank/DDBJ whole genome shotgun (WGS) entry which is preliminary data.</text>
</comment>
<comment type="pathway">
    <text evidence="2">Protein modification; protein ubiquitination.</text>
</comment>
<dbReference type="Gene3D" id="1.25.10.10">
    <property type="entry name" value="Leucine-rich Repeat Variant"/>
    <property type="match status" value="1"/>
</dbReference>
<dbReference type="InterPro" id="IPR058678">
    <property type="entry name" value="ARM_PUB"/>
</dbReference>
<keyword evidence="1 2" id="KW-0833">Ubl conjugation pathway</keyword>
<proteinExistence type="predicted"/>
<organism evidence="4 5">
    <name type="scientific">Hibiscus sabdariffa</name>
    <name type="common">roselle</name>
    <dbReference type="NCBI Taxonomy" id="183260"/>
    <lineage>
        <taxon>Eukaryota</taxon>
        <taxon>Viridiplantae</taxon>
        <taxon>Streptophyta</taxon>
        <taxon>Embryophyta</taxon>
        <taxon>Tracheophyta</taxon>
        <taxon>Spermatophyta</taxon>
        <taxon>Magnoliopsida</taxon>
        <taxon>eudicotyledons</taxon>
        <taxon>Gunneridae</taxon>
        <taxon>Pentapetalae</taxon>
        <taxon>rosids</taxon>
        <taxon>malvids</taxon>
        <taxon>Malvales</taxon>
        <taxon>Malvaceae</taxon>
        <taxon>Malvoideae</taxon>
        <taxon>Hibiscus</taxon>
    </lineage>
</organism>
<evidence type="ECO:0000259" key="3">
    <source>
        <dbReference type="Pfam" id="PF25598"/>
    </source>
</evidence>
<protein>
    <recommendedName>
        <fullName evidence="2 3">U-box domain-containing protein</fullName>
        <ecNumber evidence="2">2.3.2.27</ecNumber>
    </recommendedName>
    <alternativeName>
        <fullName evidence="2">RING-type E3 ubiquitin transferase PUB</fullName>
    </alternativeName>
</protein>
<keyword evidence="5" id="KW-1185">Reference proteome</keyword>
<name>A0ABR2Q7Q4_9ROSI</name>
<dbReference type="InterPro" id="IPR016024">
    <property type="entry name" value="ARM-type_fold"/>
</dbReference>
<dbReference type="InterPro" id="IPR045185">
    <property type="entry name" value="PUB22/23/24-like"/>
</dbReference>
<reference evidence="4 5" key="1">
    <citation type="journal article" date="2024" name="G3 (Bethesda)">
        <title>Genome assembly of Hibiscus sabdariffa L. provides insights into metabolisms of medicinal natural products.</title>
        <authorList>
            <person name="Kim T."/>
        </authorList>
    </citation>
    <scope>NUCLEOTIDE SEQUENCE [LARGE SCALE GENOMIC DNA]</scope>
    <source>
        <strain evidence="4">TK-2024</strain>
        <tissue evidence="4">Old leaves</tissue>
    </source>
</reference>
<dbReference type="PANTHER" id="PTHR22849:SF103">
    <property type="entry name" value="U-BOX DOMAIN-CONTAINING PROTEIN"/>
    <property type="match status" value="1"/>
</dbReference>
<dbReference type="EC" id="2.3.2.27" evidence="2"/>
<evidence type="ECO:0000313" key="5">
    <source>
        <dbReference type="Proteomes" id="UP001396334"/>
    </source>
</evidence>
<dbReference type="InterPro" id="IPR011989">
    <property type="entry name" value="ARM-like"/>
</dbReference>
<sequence>MTTHSHRRLINGLVTYILNSETKERSSAATAMAMIEQVLGIERAKEELINDPQGVKAAVKMVFRVSDHEGSESALNSLLMVCYESLQAREHAIAAGVLTQLLLLLQSQCNRRVKTKATTLLKLLRSKWDEEQ</sequence>
<dbReference type="PANTHER" id="PTHR22849">
    <property type="entry name" value="WDSAM1 PROTEIN"/>
    <property type="match status" value="1"/>
</dbReference>